<dbReference type="KEGG" id="sgn:SGRA_1264"/>
<sequence>MKVTAEKIALYSLGFLFCILLLYKAVKMSMTHDEAATFLVYTKWSIYDIWTNSGPNPTANNHLLNTLLIKFLVQLFGDHQLVVRLSNILAGFSFLYFSGRLMQQVFGPKNKLLVLLGFSLLLMNNYQFDFFAVARGYGLSMGFFMPAIYFSLQAVANSSIRSWSWAVGLCLLAVLANFSSLVFCIALLGSALLLALKKERNWRFLGQSLGIASLAALVLGLAIAPAIIRLIDFEQLYFGGNNGFFQDTIGSLARSYTHNISFLHSPKYIHWGFGFLLIFAAARLLFSLIKEKSQGPALFIQLGLSCLLASCIGHLLLHLLFDVKFLIQRTALIYFPLLQFSLISLLYSLYQVFPLAKKWKNTALVFASVLGLSLFGLNYRPNTMTEWYYNVEDRKILSELEASIPQNETHTLGIWWLFFPTFEFYLETGVYQNIQLNPHNMQLDLEQDYDYYFIDHNAERVAALSEKYERFKNYQQGILFRHKNFPIQKNN</sequence>
<dbReference type="eggNOG" id="COG1807">
    <property type="taxonomic scope" value="Bacteria"/>
</dbReference>
<name>H6L585_SAPGL</name>
<proteinExistence type="predicted"/>
<dbReference type="AlphaFoldDB" id="H6L585"/>
<feature type="transmembrane region" description="Helical" evidence="1">
    <location>
        <begin position="9"/>
        <end position="26"/>
    </location>
</feature>
<gene>
    <name evidence="2" type="ordered locus">SGRA_1264</name>
</gene>
<feature type="transmembrane region" description="Helical" evidence="1">
    <location>
        <begin position="208"/>
        <end position="228"/>
    </location>
</feature>
<feature type="transmembrane region" description="Helical" evidence="1">
    <location>
        <begin position="298"/>
        <end position="320"/>
    </location>
</feature>
<accession>H6L585</accession>
<reference evidence="2 3" key="1">
    <citation type="journal article" date="2012" name="Stand. Genomic Sci.">
        <title>Complete genome sequencing and analysis of Saprospira grandis str. Lewin, a predatory marine bacterium.</title>
        <authorList>
            <person name="Saw J.H."/>
            <person name="Yuryev A."/>
            <person name="Kanbe M."/>
            <person name="Hou S."/>
            <person name="Young A.G."/>
            <person name="Aizawa S."/>
            <person name="Alam M."/>
        </authorList>
    </citation>
    <scope>NUCLEOTIDE SEQUENCE [LARGE SCALE GENOMIC DNA]</scope>
    <source>
        <strain evidence="2 3">Lewin</strain>
    </source>
</reference>
<evidence type="ECO:0000256" key="1">
    <source>
        <dbReference type="SAM" id="Phobius"/>
    </source>
</evidence>
<dbReference type="OrthoDB" id="1489074at2"/>
<feature type="transmembrane region" description="Helical" evidence="1">
    <location>
        <begin position="268"/>
        <end position="286"/>
    </location>
</feature>
<feature type="transmembrane region" description="Helical" evidence="1">
    <location>
        <begin position="164"/>
        <end position="196"/>
    </location>
</feature>
<dbReference type="Proteomes" id="UP000007519">
    <property type="component" value="Chromosome"/>
</dbReference>
<keyword evidence="1" id="KW-0472">Membrane</keyword>
<keyword evidence="1" id="KW-1133">Transmembrane helix</keyword>
<evidence type="ECO:0000313" key="3">
    <source>
        <dbReference type="Proteomes" id="UP000007519"/>
    </source>
</evidence>
<protein>
    <recommendedName>
        <fullName evidence="4">Glycosyltransferase RgtA/B/C/D-like domain-containing protein</fullName>
    </recommendedName>
</protein>
<organism evidence="2 3">
    <name type="scientific">Saprospira grandis (strain Lewin)</name>
    <dbReference type="NCBI Taxonomy" id="984262"/>
    <lineage>
        <taxon>Bacteria</taxon>
        <taxon>Pseudomonadati</taxon>
        <taxon>Bacteroidota</taxon>
        <taxon>Saprospiria</taxon>
        <taxon>Saprospirales</taxon>
        <taxon>Saprospiraceae</taxon>
        <taxon>Saprospira</taxon>
    </lineage>
</organism>
<dbReference type="HOGENOM" id="CLU_555356_0_0_10"/>
<evidence type="ECO:0000313" key="2">
    <source>
        <dbReference type="EMBL" id="AFC23999.1"/>
    </source>
</evidence>
<evidence type="ECO:0008006" key="4">
    <source>
        <dbReference type="Google" id="ProtNLM"/>
    </source>
</evidence>
<feature type="transmembrane region" description="Helical" evidence="1">
    <location>
        <begin position="81"/>
        <end position="99"/>
    </location>
</feature>
<keyword evidence="1" id="KW-0812">Transmembrane</keyword>
<dbReference type="EMBL" id="CP002831">
    <property type="protein sequence ID" value="AFC23999.1"/>
    <property type="molecule type" value="Genomic_DNA"/>
</dbReference>
<keyword evidence="3" id="KW-1185">Reference proteome</keyword>
<dbReference type="RefSeq" id="WP_015691644.1">
    <property type="nucleotide sequence ID" value="NC_016940.1"/>
</dbReference>
<feature type="transmembrane region" description="Helical" evidence="1">
    <location>
        <begin position="111"/>
        <end position="128"/>
    </location>
</feature>
<feature type="transmembrane region" description="Helical" evidence="1">
    <location>
        <begin position="332"/>
        <end position="350"/>
    </location>
</feature>